<organism evidence="1 2">
    <name type="scientific">Actinomadura keratinilytica</name>
    <dbReference type="NCBI Taxonomy" id="547461"/>
    <lineage>
        <taxon>Bacteria</taxon>
        <taxon>Bacillati</taxon>
        <taxon>Actinomycetota</taxon>
        <taxon>Actinomycetes</taxon>
        <taxon>Streptosporangiales</taxon>
        <taxon>Thermomonosporaceae</taxon>
        <taxon>Actinomadura</taxon>
    </lineage>
</organism>
<name>A0ABP7Z115_9ACTN</name>
<keyword evidence="2" id="KW-1185">Reference proteome</keyword>
<evidence type="ECO:0000313" key="1">
    <source>
        <dbReference type="EMBL" id="GAA4145128.1"/>
    </source>
</evidence>
<protein>
    <recommendedName>
        <fullName evidence="3">MarR family transcriptional regulator</fullName>
    </recommendedName>
</protein>
<proteinExistence type="predicted"/>
<dbReference type="RefSeq" id="WP_345022641.1">
    <property type="nucleotide sequence ID" value="NZ_BAABDO010000055.1"/>
</dbReference>
<dbReference type="Proteomes" id="UP001500266">
    <property type="component" value="Unassembled WGS sequence"/>
</dbReference>
<reference evidence="2" key="1">
    <citation type="journal article" date="2019" name="Int. J. Syst. Evol. Microbiol.">
        <title>The Global Catalogue of Microorganisms (GCM) 10K type strain sequencing project: providing services to taxonomists for standard genome sequencing and annotation.</title>
        <authorList>
            <consortium name="The Broad Institute Genomics Platform"/>
            <consortium name="The Broad Institute Genome Sequencing Center for Infectious Disease"/>
            <person name="Wu L."/>
            <person name="Ma J."/>
        </authorList>
    </citation>
    <scope>NUCLEOTIDE SEQUENCE [LARGE SCALE GENOMIC DNA]</scope>
    <source>
        <strain evidence="2">JCM 17316</strain>
    </source>
</reference>
<dbReference type="EMBL" id="BAABDO010000055">
    <property type="protein sequence ID" value="GAA4145128.1"/>
    <property type="molecule type" value="Genomic_DNA"/>
</dbReference>
<gene>
    <name evidence="1" type="ORF">GCM10022416_36570</name>
</gene>
<sequence length="58" mass="6286">MLVEPIGRPAGLDEVVAPARERIGEILTGCSPEQLDVLSDCFTRAAQACQEAADRMRE</sequence>
<comment type="caution">
    <text evidence="1">The sequence shown here is derived from an EMBL/GenBank/DDBJ whole genome shotgun (WGS) entry which is preliminary data.</text>
</comment>
<evidence type="ECO:0000313" key="2">
    <source>
        <dbReference type="Proteomes" id="UP001500266"/>
    </source>
</evidence>
<evidence type="ECO:0008006" key="3">
    <source>
        <dbReference type="Google" id="ProtNLM"/>
    </source>
</evidence>
<accession>A0ABP7Z115</accession>